<dbReference type="EMBL" id="JASCZI010062943">
    <property type="protein sequence ID" value="MED6140942.1"/>
    <property type="molecule type" value="Genomic_DNA"/>
</dbReference>
<name>A0ABU6SX33_9FABA</name>
<dbReference type="Proteomes" id="UP001341840">
    <property type="component" value="Unassembled WGS sequence"/>
</dbReference>
<keyword evidence="2" id="KW-1185">Reference proteome</keyword>
<comment type="caution">
    <text evidence="1">The sequence shown here is derived from an EMBL/GenBank/DDBJ whole genome shotgun (WGS) entry which is preliminary data.</text>
</comment>
<sequence>MGEVPTEEALVMTEAITHTLEDLKEVETRVRSGTEDGVVVKGKVVDAKTEPFSHLLVDDKVADMHCGAEAGDVDDEKSEIATFVEGAPLRQRRREQNCSVTGVQRSGFGAEREGREGAFATMACVGARRRAIFHNGACCLYG</sequence>
<evidence type="ECO:0000313" key="1">
    <source>
        <dbReference type="EMBL" id="MED6140942.1"/>
    </source>
</evidence>
<organism evidence="1 2">
    <name type="scientific">Stylosanthes scabra</name>
    <dbReference type="NCBI Taxonomy" id="79078"/>
    <lineage>
        <taxon>Eukaryota</taxon>
        <taxon>Viridiplantae</taxon>
        <taxon>Streptophyta</taxon>
        <taxon>Embryophyta</taxon>
        <taxon>Tracheophyta</taxon>
        <taxon>Spermatophyta</taxon>
        <taxon>Magnoliopsida</taxon>
        <taxon>eudicotyledons</taxon>
        <taxon>Gunneridae</taxon>
        <taxon>Pentapetalae</taxon>
        <taxon>rosids</taxon>
        <taxon>fabids</taxon>
        <taxon>Fabales</taxon>
        <taxon>Fabaceae</taxon>
        <taxon>Papilionoideae</taxon>
        <taxon>50 kb inversion clade</taxon>
        <taxon>dalbergioids sensu lato</taxon>
        <taxon>Dalbergieae</taxon>
        <taxon>Pterocarpus clade</taxon>
        <taxon>Stylosanthes</taxon>
    </lineage>
</organism>
<reference evidence="1 2" key="1">
    <citation type="journal article" date="2023" name="Plants (Basel)">
        <title>Bridging the Gap: Combining Genomics and Transcriptomics Approaches to Understand Stylosanthes scabra, an Orphan Legume from the Brazilian Caatinga.</title>
        <authorList>
            <person name="Ferreira-Neto J.R.C."/>
            <person name="da Silva M.D."/>
            <person name="Binneck E."/>
            <person name="de Melo N.F."/>
            <person name="da Silva R.H."/>
            <person name="de Melo A.L.T.M."/>
            <person name="Pandolfi V."/>
            <person name="Bustamante F.O."/>
            <person name="Brasileiro-Vidal A.C."/>
            <person name="Benko-Iseppon A.M."/>
        </authorList>
    </citation>
    <scope>NUCLEOTIDE SEQUENCE [LARGE SCALE GENOMIC DNA]</scope>
    <source>
        <tissue evidence="1">Leaves</tissue>
    </source>
</reference>
<evidence type="ECO:0000313" key="2">
    <source>
        <dbReference type="Proteomes" id="UP001341840"/>
    </source>
</evidence>
<proteinExistence type="predicted"/>
<gene>
    <name evidence="1" type="ORF">PIB30_098501</name>
</gene>
<accession>A0ABU6SX33</accession>
<protein>
    <submittedName>
        <fullName evidence="1">Uncharacterized protein</fullName>
    </submittedName>
</protein>